<dbReference type="AlphaFoldDB" id="A0A6N8JMG6"/>
<accession>A0A6N8JMG6</accession>
<dbReference type="Proteomes" id="UP000463388">
    <property type="component" value="Unassembled WGS sequence"/>
</dbReference>
<name>A0A6N8JMG6_9ACTN</name>
<dbReference type="RefSeq" id="WP_160344293.1">
    <property type="nucleotide sequence ID" value="NZ_JAOAKZ010000027.1"/>
</dbReference>
<evidence type="ECO:0000313" key="1">
    <source>
        <dbReference type="EMBL" id="MVX60010.1"/>
    </source>
</evidence>
<proteinExistence type="predicted"/>
<gene>
    <name evidence="1" type="ORF">GKZ27_00775</name>
</gene>
<keyword evidence="2" id="KW-1185">Reference proteome</keyword>
<organism evidence="1 2">
    <name type="scientific">Adlercreutzia mucosicola</name>
    <dbReference type="NCBI Taxonomy" id="580026"/>
    <lineage>
        <taxon>Bacteria</taxon>
        <taxon>Bacillati</taxon>
        <taxon>Actinomycetota</taxon>
        <taxon>Coriobacteriia</taxon>
        <taxon>Eggerthellales</taxon>
        <taxon>Eggerthellaceae</taxon>
        <taxon>Adlercreutzia</taxon>
    </lineage>
</organism>
<dbReference type="EMBL" id="WSRR01000001">
    <property type="protein sequence ID" value="MVX60010.1"/>
    <property type="molecule type" value="Genomic_DNA"/>
</dbReference>
<sequence length="174" mass="19187">MKYQRNGKTYDTETARMVLAADNGKAAASPQFFRQTLYRKRTGEFFLHCEGGSESPAARFTRPGQSKPLAGELIQPVDAIGAREFVEEHGGKRVGALLDEYFGKRPDEVKITAVIDRAADDMLRRLLDTDLAMRSQGAVISAALRHYFIATRIDGRADPLPADMRLVKEAGAVS</sequence>
<dbReference type="OrthoDB" id="3192583at2"/>
<reference evidence="1 2" key="1">
    <citation type="submission" date="2019-12" db="EMBL/GenBank/DDBJ databases">
        <title>Microbes associate with the intestines of laboratory mice.</title>
        <authorList>
            <person name="Navarre W."/>
            <person name="Wong E."/>
        </authorList>
    </citation>
    <scope>NUCLEOTIDE SEQUENCE [LARGE SCALE GENOMIC DNA]</scope>
    <source>
        <strain evidence="1 2">NM66_B29</strain>
    </source>
</reference>
<evidence type="ECO:0000313" key="2">
    <source>
        <dbReference type="Proteomes" id="UP000463388"/>
    </source>
</evidence>
<comment type="caution">
    <text evidence="1">The sequence shown here is derived from an EMBL/GenBank/DDBJ whole genome shotgun (WGS) entry which is preliminary data.</text>
</comment>
<protein>
    <submittedName>
        <fullName evidence="1">Uncharacterized protein</fullName>
    </submittedName>
</protein>